<dbReference type="InterPro" id="IPR014729">
    <property type="entry name" value="Rossmann-like_a/b/a_fold"/>
</dbReference>
<comment type="catalytic activity">
    <reaction evidence="8 9">
        <text>S-sulfanyl-L-cysteinyl-[protein] + uridine(34) in tRNA + AH2 + ATP = 2-thiouridine(34) in tRNA + L-cysteinyl-[protein] + A + AMP + diphosphate + H(+)</text>
        <dbReference type="Rhea" id="RHEA:47032"/>
        <dbReference type="Rhea" id="RHEA-COMP:10131"/>
        <dbReference type="Rhea" id="RHEA-COMP:11726"/>
        <dbReference type="Rhea" id="RHEA-COMP:11727"/>
        <dbReference type="Rhea" id="RHEA-COMP:11728"/>
        <dbReference type="ChEBI" id="CHEBI:13193"/>
        <dbReference type="ChEBI" id="CHEBI:15378"/>
        <dbReference type="ChEBI" id="CHEBI:17499"/>
        <dbReference type="ChEBI" id="CHEBI:29950"/>
        <dbReference type="ChEBI" id="CHEBI:30616"/>
        <dbReference type="ChEBI" id="CHEBI:33019"/>
        <dbReference type="ChEBI" id="CHEBI:61963"/>
        <dbReference type="ChEBI" id="CHEBI:65315"/>
        <dbReference type="ChEBI" id="CHEBI:87170"/>
        <dbReference type="ChEBI" id="CHEBI:456215"/>
        <dbReference type="EC" id="2.8.1.13"/>
    </reaction>
</comment>
<evidence type="ECO:0000256" key="9">
    <source>
        <dbReference type="HAMAP-Rule" id="MF_00144"/>
    </source>
</evidence>
<comment type="similarity">
    <text evidence="9">Belongs to the MnmA/TRMU family.</text>
</comment>
<dbReference type="Gene3D" id="2.40.30.10">
    <property type="entry name" value="Translation factors"/>
    <property type="match status" value="1"/>
</dbReference>
<evidence type="ECO:0000259" key="11">
    <source>
        <dbReference type="Pfam" id="PF20259"/>
    </source>
</evidence>
<dbReference type="InterPro" id="IPR046884">
    <property type="entry name" value="MnmA-like_central"/>
</dbReference>
<evidence type="ECO:0000256" key="2">
    <source>
        <dbReference type="ARBA" id="ARBA00022679"/>
    </source>
</evidence>
<feature type="active site" description="Nucleophile" evidence="9">
    <location>
        <position position="100"/>
    </location>
</feature>
<accession>A0A1G2IXT6</accession>
<evidence type="ECO:0000256" key="7">
    <source>
        <dbReference type="ARBA" id="ARBA00023157"/>
    </source>
</evidence>
<dbReference type="InterPro" id="IPR004506">
    <property type="entry name" value="MnmA-like"/>
</dbReference>
<organism evidence="12 13">
    <name type="scientific">Candidatus Staskawiczbacteria bacterium RIFOXYB1_FULL_37_44</name>
    <dbReference type="NCBI Taxonomy" id="1802223"/>
    <lineage>
        <taxon>Bacteria</taxon>
        <taxon>Candidatus Staskawicziibacteriota</taxon>
    </lineage>
</organism>
<dbReference type="Pfam" id="PF20259">
    <property type="entry name" value="tRNA_Me_trans_M"/>
    <property type="match status" value="1"/>
</dbReference>
<keyword evidence="3 9" id="KW-0819">tRNA processing</keyword>
<feature type="domain" description="tRNA-specific 2-thiouridylase MnmA-like central" evidence="11">
    <location>
        <begin position="237"/>
        <end position="309"/>
    </location>
</feature>
<dbReference type="Pfam" id="PF20258">
    <property type="entry name" value="tRNA_Me_trans_C"/>
    <property type="match status" value="1"/>
</dbReference>
<dbReference type="GO" id="GO:0005524">
    <property type="term" value="F:ATP binding"/>
    <property type="evidence" value="ECO:0007669"/>
    <property type="project" value="UniProtKB-KW"/>
</dbReference>
<comment type="caution">
    <text evidence="12">The sequence shown here is derived from an EMBL/GenBank/DDBJ whole genome shotgun (WGS) entry which is preliminary data.</text>
</comment>
<keyword evidence="6 9" id="KW-0694">RNA-binding</keyword>
<dbReference type="CDD" id="cd01998">
    <property type="entry name" value="MnmA_TRMU-like"/>
    <property type="match status" value="1"/>
</dbReference>
<keyword evidence="2 9" id="KW-0808">Transferase</keyword>
<feature type="binding site" evidence="9">
    <location>
        <position position="34"/>
    </location>
    <ligand>
        <name>ATP</name>
        <dbReference type="ChEBI" id="CHEBI:30616"/>
    </ligand>
</feature>
<name>A0A1G2IXT6_9BACT</name>
<keyword evidence="5 9" id="KW-0067">ATP-binding</keyword>
<feature type="binding site" evidence="9">
    <location>
        <begin position="8"/>
        <end position="15"/>
    </location>
    <ligand>
        <name>ATP</name>
        <dbReference type="ChEBI" id="CHEBI:30616"/>
    </ligand>
</feature>
<dbReference type="SUPFAM" id="SSF52402">
    <property type="entry name" value="Adenine nucleotide alpha hydrolases-like"/>
    <property type="match status" value="1"/>
</dbReference>
<dbReference type="EMBL" id="MHPJ01000001">
    <property type="protein sequence ID" value="OGZ79655.1"/>
    <property type="molecule type" value="Genomic_DNA"/>
</dbReference>
<evidence type="ECO:0000256" key="8">
    <source>
        <dbReference type="ARBA" id="ARBA00051542"/>
    </source>
</evidence>
<dbReference type="STRING" id="1802223.A2358_01615"/>
<keyword evidence="1 9" id="KW-0820">tRNA-binding</keyword>
<dbReference type="GO" id="GO:0103016">
    <property type="term" value="F:tRNA-uridine 2-sulfurtransferase activity"/>
    <property type="evidence" value="ECO:0007669"/>
    <property type="project" value="UniProtKB-EC"/>
</dbReference>
<evidence type="ECO:0000313" key="13">
    <source>
        <dbReference type="Proteomes" id="UP000178650"/>
    </source>
</evidence>
<dbReference type="InterPro" id="IPR023382">
    <property type="entry name" value="MnmA-like_central_sf"/>
</dbReference>
<dbReference type="FunFam" id="2.30.30.280:FF:000001">
    <property type="entry name" value="tRNA-specific 2-thiouridylase MnmA"/>
    <property type="match status" value="1"/>
</dbReference>
<keyword evidence="7" id="KW-1015">Disulfide bond</keyword>
<dbReference type="InterPro" id="IPR046885">
    <property type="entry name" value="MnmA-like_C"/>
</dbReference>
<comment type="function">
    <text evidence="9">Catalyzes the 2-thiolation of uridine at the wobble position (U34) of tRNA, leading to the formation of s(2)U34.</text>
</comment>
<proteinExistence type="inferred from homology"/>
<evidence type="ECO:0000256" key="6">
    <source>
        <dbReference type="ARBA" id="ARBA00022884"/>
    </source>
</evidence>
<evidence type="ECO:0000256" key="3">
    <source>
        <dbReference type="ARBA" id="ARBA00022694"/>
    </source>
</evidence>
<feature type="region of interest" description="Interaction with tRNA" evidence="9">
    <location>
        <begin position="343"/>
        <end position="344"/>
    </location>
</feature>
<dbReference type="Pfam" id="PF03054">
    <property type="entry name" value="tRNA_Me_trans"/>
    <property type="match status" value="1"/>
</dbReference>
<dbReference type="PANTHER" id="PTHR11933:SF5">
    <property type="entry name" value="MITOCHONDRIAL TRNA-SPECIFIC 2-THIOURIDYLASE 1"/>
    <property type="match status" value="1"/>
</dbReference>
<keyword evidence="9" id="KW-0963">Cytoplasm</keyword>
<feature type="site" description="Interaction with tRNA" evidence="9">
    <location>
        <position position="125"/>
    </location>
</feature>
<dbReference type="Gene3D" id="2.30.30.280">
    <property type="entry name" value="Adenine nucleotide alpha hydrolases-like domains"/>
    <property type="match status" value="1"/>
</dbReference>
<dbReference type="Proteomes" id="UP000178650">
    <property type="component" value="Unassembled WGS sequence"/>
</dbReference>
<feature type="active site" description="Cysteine persulfide intermediate" evidence="9">
    <location>
        <position position="229"/>
    </location>
</feature>
<dbReference type="GO" id="GO:0002143">
    <property type="term" value="P:tRNA wobble position uridine thiolation"/>
    <property type="evidence" value="ECO:0007669"/>
    <property type="project" value="TreeGrafter"/>
</dbReference>
<dbReference type="GO" id="GO:0000049">
    <property type="term" value="F:tRNA binding"/>
    <property type="evidence" value="ECO:0007669"/>
    <property type="project" value="UniProtKB-KW"/>
</dbReference>
<feature type="site" description="Interaction with tRNA" evidence="9">
    <location>
        <position position="384"/>
    </location>
</feature>
<feature type="binding site" evidence="9">
    <location>
        <position position="124"/>
    </location>
    <ligand>
        <name>ATP</name>
        <dbReference type="ChEBI" id="CHEBI:30616"/>
    </ligand>
</feature>
<evidence type="ECO:0000256" key="1">
    <source>
        <dbReference type="ARBA" id="ARBA00022555"/>
    </source>
</evidence>
<dbReference type="Gene3D" id="3.40.50.620">
    <property type="entry name" value="HUPs"/>
    <property type="match status" value="1"/>
</dbReference>
<evidence type="ECO:0000256" key="5">
    <source>
        <dbReference type="ARBA" id="ARBA00022840"/>
    </source>
</evidence>
<keyword evidence="4 9" id="KW-0547">Nucleotide-binding</keyword>
<evidence type="ECO:0000259" key="10">
    <source>
        <dbReference type="Pfam" id="PF20258"/>
    </source>
</evidence>
<comment type="subcellular location">
    <subcellularLocation>
        <location evidence="9">Cytoplasm</location>
    </subcellularLocation>
</comment>
<reference evidence="12 13" key="1">
    <citation type="journal article" date="2016" name="Nat. Commun.">
        <title>Thousands of microbial genomes shed light on interconnected biogeochemical processes in an aquifer system.</title>
        <authorList>
            <person name="Anantharaman K."/>
            <person name="Brown C.T."/>
            <person name="Hug L.A."/>
            <person name="Sharon I."/>
            <person name="Castelle C.J."/>
            <person name="Probst A.J."/>
            <person name="Thomas B.C."/>
            <person name="Singh A."/>
            <person name="Wilkins M.J."/>
            <person name="Karaoz U."/>
            <person name="Brodie E.L."/>
            <person name="Williams K.H."/>
            <person name="Hubbard S.S."/>
            <person name="Banfield J.F."/>
        </authorList>
    </citation>
    <scope>NUCLEOTIDE SEQUENCE [LARGE SCALE GENOMIC DNA]</scope>
</reference>
<dbReference type="EC" id="2.8.1.13" evidence="9"/>
<dbReference type="HAMAP" id="MF_00144">
    <property type="entry name" value="tRNA_thiouridyl_MnmA"/>
    <property type="match status" value="1"/>
</dbReference>
<feature type="domain" description="tRNA-specific 2-thiouridylase MnmA-like C-terminal" evidence="10">
    <location>
        <begin position="317"/>
        <end position="400"/>
    </location>
</feature>
<evidence type="ECO:0000313" key="12">
    <source>
        <dbReference type="EMBL" id="OGZ79655.1"/>
    </source>
</evidence>
<dbReference type="GO" id="GO:0005737">
    <property type="term" value="C:cytoplasm"/>
    <property type="evidence" value="ECO:0007669"/>
    <property type="project" value="UniProtKB-SubCell"/>
</dbReference>
<dbReference type="AlphaFoldDB" id="A0A1G2IXT6"/>
<evidence type="ECO:0000256" key="4">
    <source>
        <dbReference type="ARBA" id="ARBA00022741"/>
    </source>
</evidence>
<protein>
    <recommendedName>
        <fullName evidence="9">tRNA-specific 2-thiouridylase MnmA</fullName>
        <ecNumber evidence="9">2.8.1.13</ecNumber>
    </recommendedName>
</protein>
<dbReference type="PANTHER" id="PTHR11933">
    <property type="entry name" value="TRNA 5-METHYLAMINOMETHYL-2-THIOURIDYLATE -METHYLTRANSFERASE"/>
    <property type="match status" value="1"/>
</dbReference>
<comment type="caution">
    <text evidence="9">Lacks conserved residue(s) required for the propagation of feature annotation.</text>
</comment>
<feature type="region of interest" description="Interaction with tRNA" evidence="9">
    <location>
        <begin position="179"/>
        <end position="181"/>
    </location>
</feature>
<sequence length="407" mass="46342">MNKKAVVAMSGGVDSSVAAALLKRSGFDVAGVFIKFWKDGKSAENSCCSVESEKMARLVAKKIGIPFYVINAEKEFKKKVVDYFLSEYKKGNTPNPCVVCNKEIKFGILIEKALKMGADYIATGHYARISSLSLRGRSEATDEAIQSYRLPRRPYRIFDLRAPRNDIYFKLHKGKDKEKDQSYFLWQLRQNQLKHVLFPVGNYTKPEVRELAEKFDLPSAETPESQEVCFVQNSTNEFLKKYLKTKPGKIIELKDVRHPAGRRTSPKAFGQHQGLHFYTIGQRKGLEIPQGPWYVVAKDFKNNNLIVSKDEKDLMQKELIAKNVNWISGKELKLPIKIEVKIRYRSNLADAVLYSKYTLNSAGAKIRVYKIVFDKPQKAVTSGQSVVFYKGKELLGGGVIFYRVKRV</sequence>
<gene>
    <name evidence="9" type="primary">mnmA</name>
    <name evidence="12" type="ORF">A2358_01615</name>
</gene>